<dbReference type="InterPro" id="IPR012347">
    <property type="entry name" value="Ferritin-like"/>
</dbReference>
<keyword evidence="3" id="KW-1185">Reference proteome</keyword>
<dbReference type="Proteomes" id="UP000182719">
    <property type="component" value="Unassembled WGS sequence"/>
</dbReference>
<dbReference type="SUPFAM" id="SSF47240">
    <property type="entry name" value="Ferritin-like"/>
    <property type="match status" value="1"/>
</dbReference>
<name>A0A1H7Z6W0_STIAU</name>
<dbReference type="InterPro" id="IPR008331">
    <property type="entry name" value="Ferritin_DPS_dom"/>
</dbReference>
<protein>
    <submittedName>
        <fullName evidence="2">Ferritin-like domain-containing protein</fullName>
    </submittedName>
</protein>
<proteinExistence type="predicted"/>
<dbReference type="InterPro" id="IPR009078">
    <property type="entry name" value="Ferritin-like_SF"/>
</dbReference>
<dbReference type="RefSeq" id="WP_075009560.1">
    <property type="nucleotide sequence ID" value="NZ_FOAP01000018.1"/>
</dbReference>
<evidence type="ECO:0000313" key="3">
    <source>
        <dbReference type="Proteomes" id="UP000182719"/>
    </source>
</evidence>
<sequence>MRKLAEKNPEKLVDLLQERLTFERTSVKLYDRVLALMASSGEPQIHGMLDTMRAYRDEEAEHQAWLEEQIRALGGDVNGETELSRLVTEEARGIEQVILSQAPQLPHLFHALMAAELVDNAGWDLLMSLAEDADDDEALDTFGIRLAEEEDHLEFLRQTIARYAESRVLGGALQLPTEL</sequence>
<reference evidence="3" key="1">
    <citation type="submission" date="2016-10" db="EMBL/GenBank/DDBJ databases">
        <authorList>
            <person name="Varghese N."/>
            <person name="Submissions S."/>
        </authorList>
    </citation>
    <scope>NUCLEOTIDE SEQUENCE [LARGE SCALE GENOMIC DNA]</scope>
    <source>
        <strain evidence="3">DSM 17044</strain>
    </source>
</reference>
<dbReference type="AlphaFoldDB" id="A0A1H7Z6W0"/>
<dbReference type="OrthoDB" id="5520306at2"/>
<dbReference type="Gene3D" id="1.20.1260.10">
    <property type="match status" value="1"/>
</dbReference>
<dbReference type="Pfam" id="PF00210">
    <property type="entry name" value="Ferritin"/>
    <property type="match status" value="1"/>
</dbReference>
<dbReference type="EMBL" id="FOAP01000018">
    <property type="protein sequence ID" value="SEM53229.1"/>
    <property type="molecule type" value="Genomic_DNA"/>
</dbReference>
<dbReference type="GO" id="GO:0008199">
    <property type="term" value="F:ferric iron binding"/>
    <property type="evidence" value="ECO:0007669"/>
    <property type="project" value="InterPro"/>
</dbReference>
<evidence type="ECO:0000313" key="2">
    <source>
        <dbReference type="EMBL" id="SEM53229.1"/>
    </source>
</evidence>
<organism evidence="2 3">
    <name type="scientific">Stigmatella aurantiaca</name>
    <dbReference type="NCBI Taxonomy" id="41"/>
    <lineage>
        <taxon>Bacteria</taxon>
        <taxon>Pseudomonadati</taxon>
        <taxon>Myxococcota</taxon>
        <taxon>Myxococcia</taxon>
        <taxon>Myxococcales</taxon>
        <taxon>Cystobacterineae</taxon>
        <taxon>Archangiaceae</taxon>
        <taxon>Stigmatella</taxon>
    </lineage>
</organism>
<accession>A0A1H7Z6W0</accession>
<evidence type="ECO:0000259" key="1">
    <source>
        <dbReference type="Pfam" id="PF00210"/>
    </source>
</evidence>
<feature type="domain" description="Ferritin/DPS" evidence="1">
    <location>
        <begin position="14"/>
        <end position="162"/>
    </location>
</feature>
<gene>
    <name evidence="2" type="ORF">SAMN05444354_11864</name>
</gene>